<organism evidence="1 2">
    <name type="scientific">Streptomyces nojiriensis</name>
    <dbReference type="NCBI Taxonomy" id="66374"/>
    <lineage>
        <taxon>Bacteria</taxon>
        <taxon>Bacillati</taxon>
        <taxon>Actinomycetota</taxon>
        <taxon>Actinomycetes</taxon>
        <taxon>Kitasatosporales</taxon>
        <taxon>Streptomycetaceae</taxon>
        <taxon>Streptomyces</taxon>
    </lineage>
</organism>
<dbReference type="GeneID" id="95587894"/>
<dbReference type="EMBL" id="BNEC01000005">
    <property type="protein sequence ID" value="GHI69629.1"/>
    <property type="molecule type" value="Genomic_DNA"/>
</dbReference>
<evidence type="ECO:0000313" key="1">
    <source>
        <dbReference type="EMBL" id="GHI69629.1"/>
    </source>
</evidence>
<sequence length="118" mass="12529">MIVNQCRARTKQGGRCQIEARPSGLCHTHDPVVRCRVLNAKGKPCTIATGGGPCDRHRGQQQASVEAALNLIAFHEPAGADPLFAVGEHSSPPRAATAEEPVRIQLSLAFVARTINLG</sequence>
<evidence type="ECO:0000313" key="2">
    <source>
        <dbReference type="Proteomes" id="UP000613974"/>
    </source>
</evidence>
<name>A0ABQ3SNA9_9ACTN</name>
<accession>A0ABQ3SNA9</accession>
<reference evidence="2" key="1">
    <citation type="submission" date="2023-07" db="EMBL/GenBank/DDBJ databases">
        <title>Whole genome shotgun sequence of Streptomyces nojiriensis NBRC 13794.</title>
        <authorList>
            <person name="Komaki H."/>
            <person name="Tamura T."/>
        </authorList>
    </citation>
    <scope>NUCLEOTIDE SEQUENCE [LARGE SCALE GENOMIC DNA]</scope>
    <source>
        <strain evidence="2">NBRC 13794</strain>
    </source>
</reference>
<gene>
    <name evidence="1" type="ORF">Snoj_35470</name>
</gene>
<keyword evidence="2" id="KW-1185">Reference proteome</keyword>
<dbReference type="RefSeq" id="WP_189746780.1">
    <property type="nucleotide sequence ID" value="NZ_BMRL01000023.1"/>
</dbReference>
<protein>
    <submittedName>
        <fullName evidence="1">Uncharacterized protein</fullName>
    </submittedName>
</protein>
<dbReference type="Proteomes" id="UP000613974">
    <property type="component" value="Unassembled WGS sequence"/>
</dbReference>
<comment type="caution">
    <text evidence="1">The sequence shown here is derived from an EMBL/GenBank/DDBJ whole genome shotgun (WGS) entry which is preliminary data.</text>
</comment>
<proteinExistence type="predicted"/>